<dbReference type="KEGG" id="pms:KNP414_03787"/>
<organism evidence="1 2">
    <name type="scientific">Paenibacillus mucilaginosus (strain KNP414)</name>
    <dbReference type="NCBI Taxonomy" id="1036673"/>
    <lineage>
        <taxon>Bacteria</taxon>
        <taxon>Bacillati</taxon>
        <taxon>Bacillota</taxon>
        <taxon>Bacilli</taxon>
        <taxon>Bacillales</taxon>
        <taxon>Paenibacillaceae</taxon>
        <taxon>Paenibacillus</taxon>
    </lineage>
</organism>
<sequence length="724" mass="80378">MTERSEAGGPVGKAPLRVPSVKDGKAVYLGEGGAMTTIDRKALVRRHNPVIREVLPLSPLSVGNGEFAFTADLTGLQTFPQAYEVPLGTQSQWGWHSSGGREVWTLDDVRLQYRDEATGLGGYPVHAEDREEAYHWLRQNPHRLQLGQLGLLLLRENGGRMTPEEITDAEQTLDLWTGILTSRFRAGGVPVTVQTVCHPELDGIGVTVESRLLAEGRLGLSLRFPAPGVTSRAWDKTTGLHWDGPEEHRSELERLGDGGFLIRRTMDEDGYGALLRLSEGELEREEEPHAYVVLGGIPGGRLELTLSFASQDRQPPELPGSGGVLEASARHWERFWQEGAAVELADSRDSRAPELERRIVLSQFLTAIHSAGSVPPQETGLLYNSWFGKPHLEMHWWHAVHFPLWGRTELLLRSMDWYRAILPKAKALAASQGYTGARWPKMVGPEGDQSPSPIAALLIWQQPHPIVFAELVYRADPTRETLERFADVVLESAEFMASFAAWDEAEGRYVLGPPVIPAQENHKPAGCRNPAYELEYWHHGLETAMRWAERLGRPVPDRWQRVYRHLAALPEQDGVYLAHERCPDTYTAFNTDHPSMLGALGLLPGKLAKREVMRATLDRVLESWRWETSWGWDFPMAAMTAARLGEGALAVDLLLKEEVKNTYLPSGHNYQRPGLTAYLPGNGGLLAAVALMAGGWQGGPEGHAPGFPQDGSWTVRAEGLNPWL</sequence>
<dbReference type="PATRIC" id="fig|1036673.3.peg.3479"/>
<dbReference type="HOGENOM" id="CLU_024197_0_0_9"/>
<evidence type="ECO:0008006" key="3">
    <source>
        <dbReference type="Google" id="ProtNLM"/>
    </source>
</evidence>
<dbReference type="Gene3D" id="1.50.10.10">
    <property type="match status" value="1"/>
</dbReference>
<protein>
    <recommendedName>
        <fullName evidence="3">Glycoside hydrolase family 65</fullName>
    </recommendedName>
</protein>
<dbReference type="InterPro" id="IPR008928">
    <property type="entry name" value="6-hairpin_glycosidase_sf"/>
</dbReference>
<accession>F8FHL8</accession>
<reference evidence="2" key="1">
    <citation type="submission" date="2011-06" db="EMBL/GenBank/DDBJ databases">
        <title>Complete genome sequence of Paenibacillus mucilaginosus KNP414.</title>
        <authorList>
            <person name="Wang J."/>
            <person name="Hu S."/>
            <person name="Hu X."/>
            <person name="Zhang B."/>
            <person name="Dong D."/>
            <person name="Zhang S."/>
            <person name="Zhao K."/>
            <person name="Wu D."/>
        </authorList>
    </citation>
    <scope>NUCLEOTIDE SEQUENCE [LARGE SCALE GENOMIC DNA]</scope>
    <source>
        <strain evidence="2">KNP414</strain>
    </source>
</reference>
<dbReference type="AlphaFoldDB" id="F8FHL8"/>
<dbReference type="GO" id="GO:0005975">
    <property type="term" value="P:carbohydrate metabolic process"/>
    <property type="evidence" value="ECO:0007669"/>
    <property type="project" value="InterPro"/>
</dbReference>
<dbReference type="EMBL" id="CP002869">
    <property type="protein sequence ID" value="AEI42326.1"/>
    <property type="molecule type" value="Genomic_DNA"/>
</dbReference>
<dbReference type="Proteomes" id="UP000006620">
    <property type="component" value="Chromosome"/>
</dbReference>
<gene>
    <name evidence="1" type="ordered locus">KNP414_03787</name>
</gene>
<name>F8FHL8_PAEMK</name>
<evidence type="ECO:0000313" key="1">
    <source>
        <dbReference type="EMBL" id="AEI42326.1"/>
    </source>
</evidence>
<evidence type="ECO:0000313" key="2">
    <source>
        <dbReference type="Proteomes" id="UP000006620"/>
    </source>
</evidence>
<proteinExistence type="predicted"/>
<reference evidence="1 2" key="2">
    <citation type="journal article" date="2013" name="Genome Announc.">
        <title>Genome Sequence of Growth-Improving Paenibacillus mucilaginosus Strain KNP414.</title>
        <authorList>
            <person name="Lu J.J."/>
            <person name="Wang J.F."/>
            <person name="Hu X.F."/>
        </authorList>
    </citation>
    <scope>NUCLEOTIDE SEQUENCE [LARGE SCALE GENOMIC DNA]</scope>
    <source>
        <strain evidence="1 2">KNP414</strain>
    </source>
</reference>
<dbReference type="SUPFAM" id="SSF48208">
    <property type="entry name" value="Six-hairpin glycosidases"/>
    <property type="match status" value="1"/>
</dbReference>
<dbReference type="InterPro" id="IPR012341">
    <property type="entry name" value="6hp_glycosidase-like_sf"/>
</dbReference>